<dbReference type="SUPFAM" id="SSF48264">
    <property type="entry name" value="Cytochrome P450"/>
    <property type="match status" value="1"/>
</dbReference>
<dbReference type="PANTHER" id="PTHR47952">
    <property type="entry name" value="TRYPTAMINE 5-HYDROXYLASE"/>
    <property type="match status" value="1"/>
</dbReference>
<evidence type="ECO:0000256" key="4">
    <source>
        <dbReference type="RuleBase" id="RU000461"/>
    </source>
</evidence>
<evidence type="ECO:0008006" key="7">
    <source>
        <dbReference type="Google" id="ProtNLM"/>
    </source>
</evidence>
<protein>
    <recommendedName>
        <fullName evidence="7">Cytochrome P450</fullName>
    </recommendedName>
</protein>
<name>A0ABD2Z3Q5_9GENT</name>
<evidence type="ECO:0000256" key="3">
    <source>
        <dbReference type="PIRSR" id="PIRSR602403-1"/>
    </source>
</evidence>
<evidence type="ECO:0000313" key="5">
    <source>
        <dbReference type="EMBL" id="KAL3513022.1"/>
    </source>
</evidence>
<dbReference type="Proteomes" id="UP001630127">
    <property type="component" value="Unassembled WGS sequence"/>
</dbReference>
<dbReference type="GO" id="GO:0046872">
    <property type="term" value="F:metal ion binding"/>
    <property type="evidence" value="ECO:0007669"/>
    <property type="project" value="UniProtKB-KW"/>
</dbReference>
<keyword evidence="4" id="KW-0503">Monooxygenase</keyword>
<dbReference type="Gene3D" id="1.10.630.10">
    <property type="entry name" value="Cytochrome P450"/>
    <property type="match status" value="1"/>
</dbReference>
<keyword evidence="6" id="KW-1185">Reference proteome</keyword>
<dbReference type="InterPro" id="IPR036396">
    <property type="entry name" value="Cyt_P450_sf"/>
</dbReference>
<keyword evidence="2 3" id="KW-0408">Iron</keyword>
<dbReference type="EMBL" id="JBJUIK010000011">
    <property type="protein sequence ID" value="KAL3513022.1"/>
    <property type="molecule type" value="Genomic_DNA"/>
</dbReference>
<dbReference type="PRINTS" id="PR00465">
    <property type="entry name" value="EP450IV"/>
</dbReference>
<accession>A0ABD2Z3Q5</accession>
<sequence length="92" mass="10285">MLRQQLIVINPRTLSTLVSELKSIESAGKDADSWENPWEYNPESFVANASFDFKGQDFRFLPFGGGRKGCPGLSFGLASVKISLARLLYHFD</sequence>
<gene>
    <name evidence="5" type="ORF">ACH5RR_025739</name>
</gene>
<evidence type="ECO:0000256" key="2">
    <source>
        <dbReference type="ARBA" id="ARBA00023004"/>
    </source>
</evidence>
<comment type="cofactor">
    <cofactor evidence="3">
        <name>heme</name>
        <dbReference type="ChEBI" id="CHEBI:30413"/>
    </cofactor>
</comment>
<dbReference type="InterPro" id="IPR017972">
    <property type="entry name" value="Cyt_P450_CS"/>
</dbReference>
<dbReference type="AlphaFoldDB" id="A0ABD2Z3Q5"/>
<evidence type="ECO:0000256" key="1">
    <source>
        <dbReference type="ARBA" id="ARBA00022723"/>
    </source>
</evidence>
<organism evidence="5 6">
    <name type="scientific">Cinchona calisaya</name>
    <dbReference type="NCBI Taxonomy" id="153742"/>
    <lineage>
        <taxon>Eukaryota</taxon>
        <taxon>Viridiplantae</taxon>
        <taxon>Streptophyta</taxon>
        <taxon>Embryophyta</taxon>
        <taxon>Tracheophyta</taxon>
        <taxon>Spermatophyta</taxon>
        <taxon>Magnoliopsida</taxon>
        <taxon>eudicotyledons</taxon>
        <taxon>Gunneridae</taxon>
        <taxon>Pentapetalae</taxon>
        <taxon>asterids</taxon>
        <taxon>lamiids</taxon>
        <taxon>Gentianales</taxon>
        <taxon>Rubiaceae</taxon>
        <taxon>Cinchonoideae</taxon>
        <taxon>Cinchoneae</taxon>
        <taxon>Cinchona</taxon>
    </lineage>
</organism>
<keyword evidence="1 3" id="KW-0479">Metal-binding</keyword>
<keyword evidence="3 4" id="KW-0349">Heme</keyword>
<reference evidence="5 6" key="1">
    <citation type="submission" date="2024-11" db="EMBL/GenBank/DDBJ databases">
        <title>A near-complete genome assembly of Cinchona calisaya.</title>
        <authorList>
            <person name="Lian D.C."/>
            <person name="Zhao X.W."/>
            <person name="Wei L."/>
        </authorList>
    </citation>
    <scope>NUCLEOTIDE SEQUENCE [LARGE SCALE GENOMIC DNA]</scope>
    <source>
        <tissue evidence="5">Nenye</tissue>
    </source>
</reference>
<proteinExistence type="inferred from homology"/>
<dbReference type="PROSITE" id="PS00086">
    <property type="entry name" value="CYTOCHROME_P450"/>
    <property type="match status" value="1"/>
</dbReference>
<keyword evidence="4" id="KW-0560">Oxidoreductase</keyword>
<comment type="caution">
    <text evidence="5">The sequence shown here is derived from an EMBL/GenBank/DDBJ whole genome shotgun (WGS) entry which is preliminary data.</text>
</comment>
<dbReference type="InterPro" id="IPR001128">
    <property type="entry name" value="Cyt_P450"/>
</dbReference>
<comment type="similarity">
    <text evidence="4">Belongs to the cytochrome P450 family.</text>
</comment>
<evidence type="ECO:0000313" key="6">
    <source>
        <dbReference type="Proteomes" id="UP001630127"/>
    </source>
</evidence>
<dbReference type="PANTHER" id="PTHR47952:SF1">
    <property type="entry name" value="TRYPTAMINE 5-HYDROXYLASE"/>
    <property type="match status" value="1"/>
</dbReference>
<dbReference type="GO" id="GO:0004497">
    <property type="term" value="F:monooxygenase activity"/>
    <property type="evidence" value="ECO:0007669"/>
    <property type="project" value="UniProtKB-KW"/>
</dbReference>
<dbReference type="Pfam" id="PF00067">
    <property type="entry name" value="p450"/>
    <property type="match status" value="1"/>
</dbReference>
<dbReference type="InterPro" id="IPR002403">
    <property type="entry name" value="Cyt_P450_E_grp-IV"/>
</dbReference>
<feature type="binding site" description="axial binding residue" evidence="3">
    <location>
        <position position="70"/>
    </location>
    <ligand>
        <name>heme</name>
        <dbReference type="ChEBI" id="CHEBI:30413"/>
    </ligand>
    <ligandPart>
        <name>Fe</name>
        <dbReference type="ChEBI" id="CHEBI:18248"/>
    </ligandPart>
</feature>